<proteinExistence type="predicted"/>
<feature type="chain" id="PRO_5012343780" evidence="1">
    <location>
        <begin position="18"/>
        <end position="187"/>
    </location>
</feature>
<name>A0A1Q5TMM4_9EURO</name>
<keyword evidence="1" id="KW-0732">Signal</keyword>
<evidence type="ECO:0000256" key="1">
    <source>
        <dbReference type="SAM" id="SignalP"/>
    </source>
</evidence>
<organism evidence="2 3">
    <name type="scientific">Penicillium subrubescens</name>
    <dbReference type="NCBI Taxonomy" id="1316194"/>
    <lineage>
        <taxon>Eukaryota</taxon>
        <taxon>Fungi</taxon>
        <taxon>Dikarya</taxon>
        <taxon>Ascomycota</taxon>
        <taxon>Pezizomycotina</taxon>
        <taxon>Eurotiomycetes</taxon>
        <taxon>Eurotiomycetidae</taxon>
        <taxon>Eurotiales</taxon>
        <taxon>Aspergillaceae</taxon>
        <taxon>Penicillium</taxon>
    </lineage>
</organism>
<dbReference type="OrthoDB" id="4359732at2759"/>
<sequence length="187" mass="18647">MFIQTLVVTLFPAIALAVPATQTTSNSEEDASGIFNIPAPIESACIQAIPTAWISSLADPAFASAVLAEEEPGIEPSWYSNEPDSVKEYLTTRSEAIDAYYASASSVYCATATVLDISGTALALCTAGSGADSNSGSIITSTPVSAKASTSSAQLGSTSTGGVPAATAGIAMSLAGTMALLGLAVAL</sequence>
<dbReference type="AlphaFoldDB" id="A0A1Q5TMM4"/>
<reference evidence="2 3" key="1">
    <citation type="submission" date="2016-10" db="EMBL/GenBank/DDBJ databases">
        <title>Genome sequence of the ascomycete fungus Penicillium subrubescens.</title>
        <authorList>
            <person name="De Vries R.P."/>
            <person name="Peng M."/>
            <person name="Dilokpimol A."/>
            <person name="Hilden K."/>
            <person name="Makela M.R."/>
            <person name="Grigoriev I."/>
            <person name="Riley R."/>
            <person name="Granchi Z."/>
        </authorList>
    </citation>
    <scope>NUCLEOTIDE SEQUENCE [LARGE SCALE GENOMIC DNA]</scope>
    <source>
        <strain evidence="2 3">CBS 132785</strain>
    </source>
</reference>
<comment type="caution">
    <text evidence="2">The sequence shown here is derived from an EMBL/GenBank/DDBJ whole genome shotgun (WGS) entry which is preliminary data.</text>
</comment>
<evidence type="ECO:0000313" key="3">
    <source>
        <dbReference type="Proteomes" id="UP000186955"/>
    </source>
</evidence>
<dbReference type="Proteomes" id="UP000186955">
    <property type="component" value="Unassembled WGS sequence"/>
</dbReference>
<dbReference type="EMBL" id="MNBE01000639">
    <property type="protein sequence ID" value="OKP01473.1"/>
    <property type="molecule type" value="Genomic_DNA"/>
</dbReference>
<keyword evidence="3" id="KW-1185">Reference proteome</keyword>
<evidence type="ECO:0000313" key="2">
    <source>
        <dbReference type="EMBL" id="OKP01473.1"/>
    </source>
</evidence>
<gene>
    <name evidence="2" type="ORF">PENSUB_7463</name>
</gene>
<accession>A0A1Q5TMM4</accession>
<protein>
    <submittedName>
        <fullName evidence="2">Uncharacterized protein</fullName>
    </submittedName>
</protein>
<feature type="signal peptide" evidence="1">
    <location>
        <begin position="1"/>
        <end position="17"/>
    </location>
</feature>